<feature type="compositionally biased region" description="Pro residues" evidence="1">
    <location>
        <begin position="301"/>
        <end position="317"/>
    </location>
</feature>
<dbReference type="OrthoDB" id="3045089at2759"/>
<keyword evidence="4" id="KW-1185">Reference proteome</keyword>
<proteinExistence type="predicted"/>
<sequence length="474" mass="50236">MADPGRPFSDEGGLEPWALSATGDHEKAVPGAMPMPITSLEDENDELLRTKSTKSTSYSSEPRSMEPGPQNQNAGPSREFDNLHIYSSVDRVDEAGAADQNSPSGTTYGSSAIVPKLAAQVEDAPDSAKNNNLGLRHAEPQTWNACSPSSVPEHATGSCSSKGKQKEKEKEVHFSTPPGHSNRDASHSEWNASPDRPPAKLPISFKDCVGRYFVFPWEKVKTWEGMERLILAAFLHVDILGSHVFQGHYDLWTYDISPESAASNTSTDITQIETGMSKELLAAFRPSSGKVGTSGASTATTPPPIPSISAPLPPSVPTPDQGQVPMSSSSSASSSSSFSTSSPHTNTPPSQPGPAAPKTSHQQYFTPASATRQKYIILPAIWEETIIPGILICMDLWPMAPQHSSSSSGVFGAAGAYSAATHGHGRGGGGGMPGGPPPATNAHVVTGTPGPPRTVWYFPRPLKRRGKTRKKPEA</sequence>
<dbReference type="AlphaFoldDB" id="A0A1Y2DJS9"/>
<organism evidence="3 4">
    <name type="scientific">Pseudomassariella vexata</name>
    <dbReference type="NCBI Taxonomy" id="1141098"/>
    <lineage>
        <taxon>Eukaryota</taxon>
        <taxon>Fungi</taxon>
        <taxon>Dikarya</taxon>
        <taxon>Ascomycota</taxon>
        <taxon>Pezizomycotina</taxon>
        <taxon>Sordariomycetes</taxon>
        <taxon>Xylariomycetidae</taxon>
        <taxon>Amphisphaeriales</taxon>
        <taxon>Pseudomassariaceae</taxon>
        <taxon>Pseudomassariella</taxon>
    </lineage>
</organism>
<name>A0A1Y2DJS9_9PEZI</name>
<dbReference type="EMBL" id="MCFJ01000013">
    <property type="protein sequence ID" value="ORY59449.1"/>
    <property type="molecule type" value="Genomic_DNA"/>
</dbReference>
<feature type="region of interest" description="Disordered" evidence="1">
    <location>
        <begin position="143"/>
        <end position="197"/>
    </location>
</feature>
<feature type="compositionally biased region" description="Polar residues" evidence="1">
    <location>
        <begin position="99"/>
        <end position="110"/>
    </location>
</feature>
<evidence type="ECO:0000313" key="4">
    <source>
        <dbReference type="Proteomes" id="UP000193689"/>
    </source>
</evidence>
<comment type="caution">
    <text evidence="3">The sequence shown here is derived from an EMBL/GenBank/DDBJ whole genome shotgun (WGS) entry which is preliminary data.</text>
</comment>
<feature type="compositionally biased region" description="Basic and acidic residues" evidence="1">
    <location>
        <begin position="164"/>
        <end position="173"/>
    </location>
</feature>
<feature type="region of interest" description="Disordered" evidence="1">
    <location>
        <begin position="446"/>
        <end position="474"/>
    </location>
</feature>
<feature type="region of interest" description="Disordered" evidence="1">
    <location>
        <begin position="287"/>
        <end position="362"/>
    </location>
</feature>
<dbReference type="RefSeq" id="XP_040712023.1">
    <property type="nucleotide sequence ID" value="XM_040864276.1"/>
</dbReference>
<feature type="region of interest" description="Disordered" evidence="1">
    <location>
        <begin position="1"/>
        <end position="111"/>
    </location>
</feature>
<accession>A0A1Y2DJS9</accession>
<dbReference type="Pfam" id="PF22893">
    <property type="entry name" value="ULD_2"/>
    <property type="match status" value="1"/>
</dbReference>
<dbReference type="GeneID" id="63780488"/>
<reference evidence="3 4" key="1">
    <citation type="submission" date="2016-07" db="EMBL/GenBank/DDBJ databases">
        <title>Pervasive Adenine N6-methylation of Active Genes in Fungi.</title>
        <authorList>
            <consortium name="DOE Joint Genome Institute"/>
            <person name="Mondo S.J."/>
            <person name="Dannebaum R.O."/>
            <person name="Kuo R.C."/>
            <person name="Labutti K."/>
            <person name="Haridas S."/>
            <person name="Kuo A."/>
            <person name="Salamov A."/>
            <person name="Ahrendt S.R."/>
            <person name="Lipzen A."/>
            <person name="Sullivan W."/>
            <person name="Andreopoulos W.B."/>
            <person name="Clum A."/>
            <person name="Lindquist E."/>
            <person name="Daum C."/>
            <person name="Ramamoorthy G.K."/>
            <person name="Gryganskyi A."/>
            <person name="Culley D."/>
            <person name="Magnuson J.K."/>
            <person name="James T.Y."/>
            <person name="O'Malley M.A."/>
            <person name="Stajich J.E."/>
            <person name="Spatafora J.W."/>
            <person name="Visel A."/>
            <person name="Grigoriev I.V."/>
        </authorList>
    </citation>
    <scope>NUCLEOTIDE SEQUENCE [LARGE SCALE GENOMIC DNA]</scope>
    <source>
        <strain evidence="3 4">CBS 129021</strain>
    </source>
</reference>
<feature type="domain" description="Ubiquitin-like" evidence="2">
    <location>
        <begin position="201"/>
        <end position="254"/>
    </location>
</feature>
<dbReference type="InterPro" id="IPR054464">
    <property type="entry name" value="ULD_fung"/>
</dbReference>
<feature type="compositionally biased region" description="Low complexity" evidence="1">
    <location>
        <begin position="327"/>
        <end position="348"/>
    </location>
</feature>
<feature type="compositionally biased region" description="Low complexity" evidence="1">
    <location>
        <begin position="287"/>
        <end position="300"/>
    </location>
</feature>
<evidence type="ECO:0000256" key="1">
    <source>
        <dbReference type="SAM" id="MobiDB-lite"/>
    </source>
</evidence>
<feature type="compositionally biased region" description="Basic residues" evidence="1">
    <location>
        <begin position="461"/>
        <end position="474"/>
    </location>
</feature>
<evidence type="ECO:0000313" key="3">
    <source>
        <dbReference type="EMBL" id="ORY59449.1"/>
    </source>
</evidence>
<gene>
    <name evidence="3" type="ORF">BCR38DRAFT_488477</name>
</gene>
<protein>
    <recommendedName>
        <fullName evidence="2">Ubiquitin-like domain-containing protein</fullName>
    </recommendedName>
</protein>
<dbReference type="InParanoid" id="A0A1Y2DJS9"/>
<evidence type="ECO:0000259" key="2">
    <source>
        <dbReference type="Pfam" id="PF22893"/>
    </source>
</evidence>
<dbReference type="Proteomes" id="UP000193689">
    <property type="component" value="Unassembled WGS sequence"/>
</dbReference>
<feature type="region of interest" description="Disordered" evidence="1">
    <location>
        <begin position="422"/>
        <end position="441"/>
    </location>
</feature>